<accession>A0AAV5A873</accession>
<name>A0AAV5A873_9AGAM</name>
<evidence type="ECO:0000256" key="1">
    <source>
        <dbReference type="SAM" id="SignalP"/>
    </source>
</evidence>
<feature type="signal peptide" evidence="1">
    <location>
        <begin position="1"/>
        <end position="20"/>
    </location>
</feature>
<dbReference type="AlphaFoldDB" id="A0AAV5A873"/>
<feature type="chain" id="PRO_5043371822" evidence="1">
    <location>
        <begin position="21"/>
        <end position="96"/>
    </location>
</feature>
<dbReference type="EMBL" id="BPWL01000004">
    <property type="protein sequence ID" value="GJJ09862.1"/>
    <property type="molecule type" value="Genomic_DNA"/>
</dbReference>
<reference evidence="2" key="1">
    <citation type="submission" date="2021-10" db="EMBL/GenBank/DDBJ databases">
        <title>De novo Genome Assembly of Clathrus columnatus (Basidiomycota, Fungi) Using Illumina and Nanopore Sequence Data.</title>
        <authorList>
            <person name="Ogiso-Tanaka E."/>
            <person name="Itagaki H."/>
            <person name="Hosoya T."/>
            <person name="Hosaka K."/>
        </authorList>
    </citation>
    <scope>NUCLEOTIDE SEQUENCE</scope>
    <source>
        <strain evidence="2">MO-923</strain>
    </source>
</reference>
<keyword evidence="3" id="KW-1185">Reference proteome</keyword>
<evidence type="ECO:0000313" key="3">
    <source>
        <dbReference type="Proteomes" id="UP001050691"/>
    </source>
</evidence>
<dbReference type="Proteomes" id="UP001050691">
    <property type="component" value="Unassembled WGS sequence"/>
</dbReference>
<gene>
    <name evidence="2" type="ORF">Clacol_004086</name>
</gene>
<comment type="caution">
    <text evidence="2">The sequence shown here is derived from an EMBL/GenBank/DDBJ whole genome shotgun (WGS) entry which is preliminary data.</text>
</comment>
<keyword evidence="1" id="KW-0732">Signal</keyword>
<proteinExistence type="predicted"/>
<organism evidence="2 3">
    <name type="scientific">Clathrus columnatus</name>
    <dbReference type="NCBI Taxonomy" id="1419009"/>
    <lineage>
        <taxon>Eukaryota</taxon>
        <taxon>Fungi</taxon>
        <taxon>Dikarya</taxon>
        <taxon>Basidiomycota</taxon>
        <taxon>Agaricomycotina</taxon>
        <taxon>Agaricomycetes</taxon>
        <taxon>Phallomycetidae</taxon>
        <taxon>Phallales</taxon>
        <taxon>Clathraceae</taxon>
        <taxon>Clathrus</taxon>
    </lineage>
</organism>
<evidence type="ECO:0000313" key="2">
    <source>
        <dbReference type="EMBL" id="GJJ09862.1"/>
    </source>
</evidence>
<sequence>MFTITQFVSLSLLTLGVIHAFPVTPNEALQIPDLAFENLAAKPSGPHIFSQAKSPAMKRADLFPPEVLNFGWPNENLPGIDRDGGTDLHLFPTPGR</sequence>
<protein>
    <submittedName>
        <fullName evidence="2">Uncharacterized protein</fullName>
    </submittedName>
</protein>